<keyword evidence="4" id="KW-1185">Reference proteome</keyword>
<reference evidence="3" key="1">
    <citation type="journal article" date="2021" name="Nat. Commun.">
        <title>Genetic determinants of endophytism in the Arabidopsis root mycobiome.</title>
        <authorList>
            <person name="Mesny F."/>
            <person name="Miyauchi S."/>
            <person name="Thiergart T."/>
            <person name="Pickel B."/>
            <person name="Atanasova L."/>
            <person name="Karlsson M."/>
            <person name="Huettel B."/>
            <person name="Barry K.W."/>
            <person name="Haridas S."/>
            <person name="Chen C."/>
            <person name="Bauer D."/>
            <person name="Andreopoulos W."/>
            <person name="Pangilinan J."/>
            <person name="LaButti K."/>
            <person name="Riley R."/>
            <person name="Lipzen A."/>
            <person name="Clum A."/>
            <person name="Drula E."/>
            <person name="Henrissat B."/>
            <person name="Kohler A."/>
            <person name="Grigoriev I.V."/>
            <person name="Martin F.M."/>
            <person name="Hacquard S."/>
        </authorList>
    </citation>
    <scope>NUCLEOTIDE SEQUENCE</scope>
    <source>
        <strain evidence="3">MPI-CAGE-AT-0147</strain>
    </source>
</reference>
<feature type="domain" description="DUF6570" evidence="2">
    <location>
        <begin position="318"/>
        <end position="441"/>
    </location>
</feature>
<feature type="region of interest" description="Disordered" evidence="1">
    <location>
        <begin position="458"/>
        <end position="484"/>
    </location>
</feature>
<feature type="compositionally biased region" description="Polar residues" evidence="1">
    <location>
        <begin position="526"/>
        <end position="539"/>
    </location>
</feature>
<dbReference type="EMBL" id="JAGMUV010000021">
    <property type="protein sequence ID" value="KAH7124525.1"/>
    <property type="molecule type" value="Genomic_DNA"/>
</dbReference>
<dbReference type="Pfam" id="PF20209">
    <property type="entry name" value="DUF6570"/>
    <property type="match status" value="1"/>
</dbReference>
<evidence type="ECO:0000259" key="2">
    <source>
        <dbReference type="Pfam" id="PF20209"/>
    </source>
</evidence>
<name>A0A9P9DRT8_9HYPO</name>
<dbReference type="InterPro" id="IPR046700">
    <property type="entry name" value="DUF6570"/>
</dbReference>
<evidence type="ECO:0000313" key="4">
    <source>
        <dbReference type="Proteomes" id="UP000738349"/>
    </source>
</evidence>
<comment type="caution">
    <text evidence="3">The sequence shown here is derived from an EMBL/GenBank/DDBJ whole genome shotgun (WGS) entry which is preliminary data.</text>
</comment>
<feature type="region of interest" description="Disordered" evidence="1">
    <location>
        <begin position="497"/>
        <end position="544"/>
    </location>
</feature>
<dbReference type="Gene3D" id="3.20.20.100">
    <property type="entry name" value="NADP-dependent oxidoreductase domain"/>
    <property type="match status" value="1"/>
</dbReference>
<sequence>MGNGFLAKTPEYIEQGRGSWDPNTPYGQIQRNLFYKPSYLKLLKGFGQLSEDSGVSRVGLAYRWVRFHSVLDGNLGDEMIIGGATTEQVEESLVELEKGPLEPWVVKRIDELWEIVKDHAPVDILGSARKVARTATYNAKFLDTNQQYDGILFLTTNWSKQTKGQPPRKRVRTEVRRQTREVGARHALASVLCCLEEDFNEKERLSNSQEWCRPIPLERKTSTVQEFYKAFNNPSTLPICTCIFCYRKCTTDELKKITWDEWASSPLEKRDGSPLSCRTCFPMGSNISSCGECVRHLKRSSLSPAAQLHCRLGCEHMFPDELKGLTPVEEKLIALNSCYGFITRYCIPDGKRQGVEYPRNIKGHITVFPNNVQELVTKVLPHPLVTVMEEIHVSWHGAEKPAPSDLSALFSVRRRVIEGALVWLKKNNPHYADIEIDVAEMDSWGGSLHGRPHSIHISATSRSDHLSHTVSTVPPTERGIDDDGSMDIGEVLAVLNQREDAPGGQRREPGQNEADGEEGRSEVAPDSSTNPINEVTSSGIFALDGPPDVADAEKLQFVCDAVGVDSPGDQVGPRTWVGSAYGRRREAVEPYIHLCQGDECADSFNTSFFAKTFPTLFPFGVGGSRLIEEAISGIARDTNVDGGGVEAAASNLCSSRNMSLRTWAGVVLRRHGGRFPTDHIFAFLVFNLGVRSRNRRVSMLNVTRKSFRKVEPIVRSLSAERLEAAKIELESSGKTADDGVKEPLRSLSL</sequence>
<organism evidence="3 4">
    <name type="scientific">Dactylonectria macrodidyma</name>
    <dbReference type="NCBI Taxonomy" id="307937"/>
    <lineage>
        <taxon>Eukaryota</taxon>
        <taxon>Fungi</taxon>
        <taxon>Dikarya</taxon>
        <taxon>Ascomycota</taxon>
        <taxon>Pezizomycotina</taxon>
        <taxon>Sordariomycetes</taxon>
        <taxon>Hypocreomycetidae</taxon>
        <taxon>Hypocreales</taxon>
        <taxon>Nectriaceae</taxon>
        <taxon>Dactylonectria</taxon>
    </lineage>
</organism>
<proteinExistence type="predicted"/>
<evidence type="ECO:0000313" key="3">
    <source>
        <dbReference type="EMBL" id="KAH7124525.1"/>
    </source>
</evidence>
<dbReference type="OrthoDB" id="5210233at2759"/>
<dbReference type="AlphaFoldDB" id="A0A9P9DRT8"/>
<accession>A0A9P9DRT8</accession>
<dbReference type="SUPFAM" id="SSF51430">
    <property type="entry name" value="NAD(P)-linked oxidoreductase"/>
    <property type="match status" value="1"/>
</dbReference>
<dbReference type="InterPro" id="IPR036812">
    <property type="entry name" value="NAD(P)_OxRdtase_dom_sf"/>
</dbReference>
<evidence type="ECO:0000256" key="1">
    <source>
        <dbReference type="SAM" id="MobiDB-lite"/>
    </source>
</evidence>
<protein>
    <recommendedName>
        <fullName evidence="2">DUF6570 domain-containing protein</fullName>
    </recommendedName>
</protein>
<dbReference type="Proteomes" id="UP000738349">
    <property type="component" value="Unassembled WGS sequence"/>
</dbReference>
<feature type="compositionally biased region" description="Basic and acidic residues" evidence="1">
    <location>
        <begin position="497"/>
        <end position="510"/>
    </location>
</feature>
<gene>
    <name evidence="3" type="ORF">EDB81DRAFT_911341</name>
</gene>